<dbReference type="EMBL" id="CAMXCT030000009">
    <property type="protein sequence ID" value="CAL4759712.1"/>
    <property type="molecule type" value="Genomic_DNA"/>
</dbReference>
<dbReference type="EMBL" id="CAMXCT020000009">
    <property type="protein sequence ID" value="CAL1125775.1"/>
    <property type="molecule type" value="Genomic_DNA"/>
</dbReference>
<reference evidence="2" key="2">
    <citation type="submission" date="2024-04" db="EMBL/GenBank/DDBJ databases">
        <authorList>
            <person name="Chen Y."/>
            <person name="Shah S."/>
            <person name="Dougan E. K."/>
            <person name="Thang M."/>
            <person name="Chan C."/>
        </authorList>
    </citation>
    <scope>NUCLEOTIDE SEQUENCE [LARGE SCALE GENOMIC DNA]</scope>
</reference>
<dbReference type="EMBL" id="CAMXCT010000009">
    <property type="protein sequence ID" value="CAI3972400.1"/>
    <property type="molecule type" value="Genomic_DNA"/>
</dbReference>
<comment type="caution">
    <text evidence="1">The sequence shown here is derived from an EMBL/GenBank/DDBJ whole genome shotgun (WGS) entry which is preliminary data.</text>
</comment>
<evidence type="ECO:0000313" key="3">
    <source>
        <dbReference type="Proteomes" id="UP001152797"/>
    </source>
</evidence>
<dbReference type="AlphaFoldDB" id="A0A9P1BH38"/>
<sequence length="250" mass="25882">MLKVEFGRVYVEDTNGLGDGMLSPAIDVYVPGSSTFDVDPTVNGVPTQTAVAVDFSVAHDAGATIGLVWASIGIPSAASALDLVSVKVATGMNCGVSGDDKYSLVVYVESSGNTGTLSSPVSVMVPSSNSFYTAGEPRTLRPPIQALQVSTLPLQPIKLEMLGELLRPWRTPQRSLPAPLKRAQAVTATTSETMSFTGCSLVMETTYKAFIYVEDGLGLGDGMISQAVDVLPTATPASPAPSPPAATPTS</sequence>
<protein>
    <submittedName>
        <fullName evidence="1">Uncharacterized protein</fullName>
    </submittedName>
</protein>
<keyword evidence="3" id="KW-1185">Reference proteome</keyword>
<organism evidence="1">
    <name type="scientific">Cladocopium goreaui</name>
    <dbReference type="NCBI Taxonomy" id="2562237"/>
    <lineage>
        <taxon>Eukaryota</taxon>
        <taxon>Sar</taxon>
        <taxon>Alveolata</taxon>
        <taxon>Dinophyceae</taxon>
        <taxon>Suessiales</taxon>
        <taxon>Symbiodiniaceae</taxon>
        <taxon>Cladocopium</taxon>
    </lineage>
</organism>
<name>A0A9P1BH38_9DINO</name>
<feature type="non-terminal residue" evidence="1">
    <location>
        <position position="250"/>
    </location>
</feature>
<proteinExistence type="predicted"/>
<dbReference type="Proteomes" id="UP001152797">
    <property type="component" value="Unassembled WGS sequence"/>
</dbReference>
<accession>A0A9P1BH38</accession>
<evidence type="ECO:0000313" key="2">
    <source>
        <dbReference type="EMBL" id="CAL1125775.1"/>
    </source>
</evidence>
<evidence type="ECO:0000313" key="1">
    <source>
        <dbReference type="EMBL" id="CAI3972400.1"/>
    </source>
</evidence>
<gene>
    <name evidence="1" type="ORF">C1SCF055_LOCUS987</name>
</gene>
<reference evidence="1" key="1">
    <citation type="submission" date="2022-10" db="EMBL/GenBank/DDBJ databases">
        <authorList>
            <person name="Chen Y."/>
            <person name="Dougan E. K."/>
            <person name="Chan C."/>
            <person name="Rhodes N."/>
            <person name="Thang M."/>
        </authorList>
    </citation>
    <scope>NUCLEOTIDE SEQUENCE</scope>
</reference>